<gene>
    <name evidence="2" type="ORF">POCTA_138.1.T0740149</name>
</gene>
<dbReference type="PANTHER" id="PTHR44167:SF24">
    <property type="entry name" value="SERINE_THREONINE-PROTEIN KINASE CHK2"/>
    <property type="match status" value="1"/>
</dbReference>
<dbReference type="GO" id="GO:0005524">
    <property type="term" value="F:ATP binding"/>
    <property type="evidence" value="ECO:0007669"/>
    <property type="project" value="InterPro"/>
</dbReference>
<dbReference type="CDD" id="cd00180">
    <property type="entry name" value="PKc"/>
    <property type="match status" value="1"/>
</dbReference>
<reference evidence="2" key="1">
    <citation type="submission" date="2021-01" db="EMBL/GenBank/DDBJ databases">
        <authorList>
            <consortium name="Genoscope - CEA"/>
            <person name="William W."/>
        </authorList>
    </citation>
    <scope>NUCLEOTIDE SEQUENCE</scope>
</reference>
<organism evidence="2 3">
    <name type="scientific">Paramecium octaurelia</name>
    <dbReference type="NCBI Taxonomy" id="43137"/>
    <lineage>
        <taxon>Eukaryota</taxon>
        <taxon>Sar</taxon>
        <taxon>Alveolata</taxon>
        <taxon>Ciliophora</taxon>
        <taxon>Intramacronucleata</taxon>
        <taxon>Oligohymenophorea</taxon>
        <taxon>Peniculida</taxon>
        <taxon>Parameciidae</taxon>
        <taxon>Paramecium</taxon>
    </lineage>
</organism>
<comment type="caution">
    <text evidence="2">The sequence shown here is derived from an EMBL/GenBank/DDBJ whole genome shotgun (WGS) entry which is preliminary data.</text>
</comment>
<dbReference type="SMART" id="SM00220">
    <property type="entry name" value="S_TKc"/>
    <property type="match status" value="1"/>
</dbReference>
<dbReference type="EMBL" id="CAJJDP010000073">
    <property type="protein sequence ID" value="CAD8180108.1"/>
    <property type="molecule type" value="Genomic_DNA"/>
</dbReference>
<evidence type="ECO:0000313" key="3">
    <source>
        <dbReference type="Proteomes" id="UP000683925"/>
    </source>
</evidence>
<accession>A0A8S1VPY6</accession>
<dbReference type="GO" id="GO:0044773">
    <property type="term" value="P:mitotic DNA damage checkpoint signaling"/>
    <property type="evidence" value="ECO:0007669"/>
    <property type="project" value="TreeGrafter"/>
</dbReference>
<keyword evidence="3" id="KW-1185">Reference proteome</keyword>
<dbReference type="GO" id="GO:0004674">
    <property type="term" value="F:protein serine/threonine kinase activity"/>
    <property type="evidence" value="ECO:0007669"/>
    <property type="project" value="TreeGrafter"/>
</dbReference>
<dbReference type="GO" id="GO:0005634">
    <property type="term" value="C:nucleus"/>
    <property type="evidence" value="ECO:0007669"/>
    <property type="project" value="TreeGrafter"/>
</dbReference>
<proteinExistence type="predicted"/>
<sequence>MSNKKFTPYVFAEKSYWSNKHYKFINKIKDRIFIAEDIKCNNREIVIKQITNQSKKYREREKQITKNLIDLYKINHYNLHIIEYYDLFEEDDSTFIVMQKCDYSLSELPEKQVTKFQEKNSQFYCYVLDIIRQIIEGYQFLLYYFGQNFQHRDLKPENILFFDNLFKICDFGFYKISQENPTKEIGTQNYQAPELYGDNKYDNKCDIYSLGIILLWLLTGQYAKDKICGLNSNIQDLLKNMLDDNPHSRISWNQLFKHPVFVKEPQDFLSTEGVNIASLTLYDLSLIIQSADLDSTQSSFSQKINTSFIQQNNYLQELDLNKLISDTFKHLNENNMELSRILFALWVKIYDKKILQETDEIRRKEYHRLKVNIQNQQLIRINNQVDYRIEFLTIQELCQRLYYLIEHFKGDEDLIKRLKAFLEKEMNLK</sequence>
<dbReference type="GO" id="GO:0005737">
    <property type="term" value="C:cytoplasm"/>
    <property type="evidence" value="ECO:0007669"/>
    <property type="project" value="TreeGrafter"/>
</dbReference>
<dbReference type="Pfam" id="PF00069">
    <property type="entry name" value="Pkinase"/>
    <property type="match status" value="1"/>
</dbReference>
<feature type="domain" description="Protein kinase" evidence="1">
    <location>
        <begin position="1"/>
        <end position="261"/>
    </location>
</feature>
<dbReference type="PANTHER" id="PTHR44167">
    <property type="entry name" value="OVARIAN-SPECIFIC SERINE/THREONINE-PROTEIN KINASE LOK-RELATED"/>
    <property type="match status" value="1"/>
</dbReference>
<name>A0A8S1VPY6_PAROT</name>
<dbReference type="PROSITE" id="PS00108">
    <property type="entry name" value="PROTEIN_KINASE_ST"/>
    <property type="match status" value="1"/>
</dbReference>
<evidence type="ECO:0000259" key="1">
    <source>
        <dbReference type="PROSITE" id="PS50011"/>
    </source>
</evidence>
<dbReference type="InterPro" id="IPR008271">
    <property type="entry name" value="Ser/Thr_kinase_AS"/>
</dbReference>
<dbReference type="AlphaFoldDB" id="A0A8S1VPY6"/>
<dbReference type="Proteomes" id="UP000683925">
    <property type="component" value="Unassembled WGS sequence"/>
</dbReference>
<dbReference type="PROSITE" id="PS50011">
    <property type="entry name" value="PROTEIN_KINASE_DOM"/>
    <property type="match status" value="1"/>
</dbReference>
<dbReference type="OrthoDB" id="9992527at2759"/>
<evidence type="ECO:0000313" key="2">
    <source>
        <dbReference type="EMBL" id="CAD8180108.1"/>
    </source>
</evidence>
<dbReference type="InterPro" id="IPR000719">
    <property type="entry name" value="Prot_kinase_dom"/>
</dbReference>
<dbReference type="OMA" id="HIIEYYD"/>
<protein>
    <recommendedName>
        <fullName evidence="1">Protein kinase domain-containing protein</fullName>
    </recommendedName>
</protein>